<dbReference type="OrthoDB" id="10257430at2759"/>
<feature type="compositionally biased region" description="Low complexity" evidence="1">
    <location>
        <begin position="175"/>
        <end position="196"/>
    </location>
</feature>
<gene>
    <name evidence="5" type="ORF">FNF27_05431</name>
    <name evidence="3" type="ORF">FNF28_03264</name>
    <name evidence="2" type="ORF">FNF29_05972</name>
    <name evidence="4" type="ORF">FNF31_01023</name>
</gene>
<proteinExistence type="predicted"/>
<feature type="region of interest" description="Disordered" evidence="1">
    <location>
        <begin position="175"/>
        <end position="214"/>
    </location>
</feature>
<dbReference type="EMBL" id="VLTO01000038">
    <property type="protein sequence ID" value="KAA0173082.1"/>
    <property type="molecule type" value="Genomic_DNA"/>
</dbReference>
<feature type="compositionally biased region" description="Low complexity" evidence="1">
    <location>
        <begin position="203"/>
        <end position="214"/>
    </location>
</feature>
<evidence type="ECO:0000313" key="3">
    <source>
        <dbReference type="EMBL" id="KAA0166096.1"/>
    </source>
</evidence>
<name>A0A5A8CA00_CAFRO</name>
<organism evidence="2 7">
    <name type="scientific">Cafeteria roenbergensis</name>
    <name type="common">Marine flagellate</name>
    <dbReference type="NCBI Taxonomy" id="33653"/>
    <lineage>
        <taxon>Eukaryota</taxon>
        <taxon>Sar</taxon>
        <taxon>Stramenopiles</taxon>
        <taxon>Bigyra</taxon>
        <taxon>Opalozoa</taxon>
        <taxon>Bicosoecida</taxon>
        <taxon>Cafeteriaceae</taxon>
        <taxon>Cafeteria</taxon>
    </lineage>
</organism>
<protein>
    <submittedName>
        <fullName evidence="2">Uncharacterized protein</fullName>
    </submittedName>
</protein>
<evidence type="ECO:0000313" key="9">
    <source>
        <dbReference type="Proteomes" id="UP000325113"/>
    </source>
</evidence>
<dbReference type="EMBL" id="VLTM01000006">
    <property type="protein sequence ID" value="KAA0167137.1"/>
    <property type="molecule type" value="Genomic_DNA"/>
</dbReference>
<dbReference type="EMBL" id="VLTL01000042">
    <property type="protein sequence ID" value="KAA0166096.1"/>
    <property type="molecule type" value="Genomic_DNA"/>
</dbReference>
<reference evidence="6 7" key="1">
    <citation type="submission" date="2019-07" db="EMBL/GenBank/DDBJ databases">
        <title>Genomes of Cafeteria roenbergensis.</title>
        <authorList>
            <person name="Fischer M.G."/>
            <person name="Hackl T."/>
            <person name="Roman M."/>
        </authorList>
    </citation>
    <scope>NUCLEOTIDE SEQUENCE [LARGE SCALE GENOMIC DNA]</scope>
    <source>
        <strain evidence="2 7">BVI</strain>
        <strain evidence="4 9">Cflag</strain>
        <strain evidence="5 6">E4-10P</strain>
        <strain evidence="3 8">RCC970-E3</strain>
    </source>
</reference>
<dbReference type="Proteomes" id="UP000323011">
    <property type="component" value="Unassembled WGS sequence"/>
</dbReference>
<dbReference type="Proteomes" id="UP000322899">
    <property type="component" value="Unassembled WGS sequence"/>
</dbReference>
<evidence type="ECO:0000313" key="6">
    <source>
        <dbReference type="Proteomes" id="UP000322899"/>
    </source>
</evidence>
<dbReference type="Proteomes" id="UP000325113">
    <property type="component" value="Unassembled WGS sequence"/>
</dbReference>
<dbReference type="AlphaFoldDB" id="A0A5A8CA00"/>
<evidence type="ECO:0000256" key="1">
    <source>
        <dbReference type="SAM" id="MobiDB-lite"/>
    </source>
</evidence>
<comment type="caution">
    <text evidence="2">The sequence shown here is derived from an EMBL/GenBank/DDBJ whole genome shotgun (WGS) entry which is preliminary data.</text>
</comment>
<evidence type="ECO:0000313" key="4">
    <source>
        <dbReference type="EMBL" id="KAA0167137.1"/>
    </source>
</evidence>
<dbReference type="EMBL" id="VLTN01000043">
    <property type="protein sequence ID" value="KAA0149419.1"/>
    <property type="molecule type" value="Genomic_DNA"/>
</dbReference>
<dbReference type="Proteomes" id="UP000324907">
    <property type="component" value="Unassembled WGS sequence"/>
</dbReference>
<keyword evidence="7" id="KW-1185">Reference proteome</keyword>
<evidence type="ECO:0000313" key="2">
    <source>
        <dbReference type="EMBL" id="KAA0149419.1"/>
    </source>
</evidence>
<evidence type="ECO:0000313" key="7">
    <source>
        <dbReference type="Proteomes" id="UP000323011"/>
    </source>
</evidence>
<accession>A0A5A8CA00</accession>
<sequence length="363" mass="37127">MAASAKYAASATIDSMSTLATKLQAELRRDVRELSLPSVLLSPEWLRVAESLNRIAMVTDMERSLPRKAEDATIWETEEAGLRFVLEEGKLAMIVRIAIAHAVWLKSVACGSTAPPAVLSEEQADGLEQLERGALSIVSNAWTHEEAIQTLEPALIVELISAWLSAASAAGAATSVPPTSSVSPAPESPTGASASAGSGGTPDDGSLGAPAAAGAASAAPEAPLPTAQLAWSAAAADGGGALVLRLVLHVGSKLEKLPEGRLLAELLRYGTLAAFCSHLDVNGAALPPASIAEGLRGLSLLLQGEEVGAARDELLTDPAARAGLAAISCDGGAISLACAADPTLKRRIRPVLDLVRAAKRKGV</sequence>
<evidence type="ECO:0000313" key="8">
    <source>
        <dbReference type="Proteomes" id="UP000324907"/>
    </source>
</evidence>
<evidence type="ECO:0000313" key="5">
    <source>
        <dbReference type="EMBL" id="KAA0173082.1"/>
    </source>
</evidence>